<dbReference type="InterPro" id="IPR016130">
    <property type="entry name" value="Tyr_Pase_AS"/>
</dbReference>
<evidence type="ECO:0000259" key="12">
    <source>
        <dbReference type="PROSITE" id="PS51182"/>
    </source>
</evidence>
<protein>
    <recommendedName>
        <fullName evidence="15">Phosphatidylinositol-3,4,5-trisphosphate 3-phosphatase</fullName>
    </recommendedName>
</protein>
<dbReference type="Pfam" id="PF00520">
    <property type="entry name" value="Ion_trans"/>
    <property type="match status" value="1"/>
</dbReference>
<reference evidence="13 14" key="1">
    <citation type="submission" date="2022-12" db="EMBL/GenBank/DDBJ databases">
        <title>Chromosome-level genome of Tegillarca granosa.</title>
        <authorList>
            <person name="Kim J."/>
        </authorList>
    </citation>
    <scope>NUCLEOTIDE SEQUENCE [LARGE SCALE GENOMIC DNA]</scope>
    <source>
        <strain evidence="13">Teg-2019</strain>
        <tissue evidence="13">Adductor muscle</tissue>
    </source>
</reference>
<keyword evidence="8" id="KW-0966">Cell projection</keyword>
<dbReference type="Pfam" id="PF10409">
    <property type="entry name" value="PTEN_C2"/>
    <property type="match status" value="1"/>
</dbReference>
<feature type="transmembrane region" description="Helical" evidence="9">
    <location>
        <begin position="12"/>
        <end position="31"/>
    </location>
</feature>
<dbReference type="EMBL" id="JARBDR010000923">
    <property type="protein sequence ID" value="KAJ8297676.1"/>
    <property type="molecule type" value="Genomic_DNA"/>
</dbReference>
<name>A0ABQ9DZQ9_TEGGR</name>
<evidence type="ECO:0000256" key="9">
    <source>
        <dbReference type="SAM" id="Phobius"/>
    </source>
</evidence>
<evidence type="ECO:0000256" key="1">
    <source>
        <dbReference type="ARBA" id="ARBA00004141"/>
    </source>
</evidence>
<dbReference type="InterPro" id="IPR000387">
    <property type="entry name" value="Tyr_Pase_dom"/>
</dbReference>
<dbReference type="PROSITE" id="PS00383">
    <property type="entry name" value="TYR_PHOSPHATASE_1"/>
    <property type="match status" value="1"/>
</dbReference>
<dbReference type="InterPro" id="IPR035892">
    <property type="entry name" value="C2_domain_sf"/>
</dbReference>
<comment type="subcellular location">
    <subcellularLocation>
        <location evidence="2">Cell projection</location>
    </subcellularLocation>
    <subcellularLocation>
        <location evidence="1">Membrane</location>
        <topology evidence="1">Multi-pass membrane protein</topology>
    </subcellularLocation>
</comment>
<dbReference type="SMART" id="SM01326">
    <property type="entry name" value="PTEN_C2"/>
    <property type="match status" value="1"/>
</dbReference>
<dbReference type="PROSITE" id="PS50056">
    <property type="entry name" value="TYR_PHOSPHATASE_2"/>
    <property type="match status" value="1"/>
</dbReference>
<feature type="domain" description="Phosphatase tensin-type" evidence="11">
    <location>
        <begin position="139"/>
        <end position="305"/>
    </location>
</feature>
<dbReference type="Proteomes" id="UP001217089">
    <property type="component" value="Unassembled WGS sequence"/>
</dbReference>
<dbReference type="InterPro" id="IPR005821">
    <property type="entry name" value="Ion_trans_dom"/>
</dbReference>
<dbReference type="InterPro" id="IPR027359">
    <property type="entry name" value="Volt_channel_dom_sf"/>
</dbReference>
<feature type="domain" description="Tyrosine specific protein phosphatases" evidence="10">
    <location>
        <begin position="224"/>
        <end position="264"/>
    </location>
</feature>
<dbReference type="PANTHER" id="PTHR12305">
    <property type="entry name" value="PHOSPHATASE WITH HOMOLOGY TO TENSIN"/>
    <property type="match status" value="1"/>
</dbReference>
<keyword evidence="6 9" id="KW-1133">Transmembrane helix</keyword>
<dbReference type="PANTHER" id="PTHR12305:SF60">
    <property type="entry name" value="PHOSPHATIDYLINOSITOL 3,4,5-TRISPHOSPHATE 3-PHOSPHATASE TPTE2-RELATED"/>
    <property type="match status" value="1"/>
</dbReference>
<evidence type="ECO:0000256" key="8">
    <source>
        <dbReference type="ARBA" id="ARBA00023273"/>
    </source>
</evidence>
<comment type="caution">
    <text evidence="13">The sequence shown here is derived from an EMBL/GenBank/DDBJ whole genome shotgun (WGS) entry which is preliminary data.</text>
</comment>
<keyword evidence="7 9" id="KW-0472">Membrane</keyword>
<evidence type="ECO:0000313" key="14">
    <source>
        <dbReference type="Proteomes" id="UP001217089"/>
    </source>
</evidence>
<keyword evidence="14" id="KW-1185">Reference proteome</keyword>
<dbReference type="SUPFAM" id="SSF52799">
    <property type="entry name" value="(Phosphotyrosine protein) phosphatases II"/>
    <property type="match status" value="1"/>
</dbReference>
<accession>A0ABQ9DZQ9</accession>
<evidence type="ECO:0000259" key="10">
    <source>
        <dbReference type="PROSITE" id="PS50056"/>
    </source>
</evidence>
<dbReference type="Gene3D" id="1.20.120.350">
    <property type="entry name" value="Voltage-gated potassium channels. Chain C"/>
    <property type="match status" value="1"/>
</dbReference>
<dbReference type="CDD" id="cd14510">
    <property type="entry name" value="PTP_VSP_TPTE"/>
    <property type="match status" value="1"/>
</dbReference>
<dbReference type="SUPFAM" id="SSF49562">
    <property type="entry name" value="C2 domain (Calcium/lipid-binding domain, CaLB)"/>
    <property type="match status" value="1"/>
</dbReference>
<comment type="similarity">
    <text evidence="3">Belongs to the PTEN phosphatase protein family.</text>
</comment>
<dbReference type="InterPro" id="IPR029023">
    <property type="entry name" value="Tensin_phosphatase"/>
</dbReference>
<keyword evidence="5" id="KW-0378">Hydrolase</keyword>
<dbReference type="Gene3D" id="3.90.190.10">
    <property type="entry name" value="Protein tyrosine phosphatase superfamily"/>
    <property type="match status" value="1"/>
</dbReference>
<dbReference type="Gene3D" id="2.60.40.1110">
    <property type="match status" value="1"/>
</dbReference>
<evidence type="ECO:0000256" key="5">
    <source>
        <dbReference type="ARBA" id="ARBA00022801"/>
    </source>
</evidence>
<evidence type="ECO:0000256" key="2">
    <source>
        <dbReference type="ARBA" id="ARBA00004316"/>
    </source>
</evidence>
<dbReference type="InterPro" id="IPR029021">
    <property type="entry name" value="Prot-tyrosine_phosphatase-like"/>
</dbReference>
<dbReference type="PROSITE" id="PS51181">
    <property type="entry name" value="PPASE_TENSIN"/>
    <property type="match status" value="1"/>
</dbReference>
<evidence type="ECO:0000256" key="6">
    <source>
        <dbReference type="ARBA" id="ARBA00022989"/>
    </source>
</evidence>
<dbReference type="SMART" id="SM00404">
    <property type="entry name" value="PTPc_motif"/>
    <property type="match status" value="1"/>
</dbReference>
<dbReference type="Pfam" id="PF22785">
    <property type="entry name" value="Tc-R-P"/>
    <property type="match status" value="1"/>
</dbReference>
<feature type="domain" description="C2 tensin-type" evidence="12">
    <location>
        <begin position="254"/>
        <end position="428"/>
    </location>
</feature>
<evidence type="ECO:0000256" key="4">
    <source>
        <dbReference type="ARBA" id="ARBA00022692"/>
    </source>
</evidence>
<dbReference type="InterPro" id="IPR003595">
    <property type="entry name" value="Tyr_Pase_cat"/>
</dbReference>
<dbReference type="InterPro" id="IPR051281">
    <property type="entry name" value="Dual-spec_lipid-protein_phosph"/>
</dbReference>
<feature type="transmembrane region" description="Helical" evidence="9">
    <location>
        <begin position="78"/>
        <end position="98"/>
    </location>
</feature>
<dbReference type="PROSITE" id="PS51182">
    <property type="entry name" value="C2_TENSIN"/>
    <property type="match status" value="1"/>
</dbReference>
<dbReference type="SUPFAM" id="SSF81324">
    <property type="entry name" value="Voltage-gated potassium channels"/>
    <property type="match status" value="1"/>
</dbReference>
<evidence type="ECO:0000313" key="13">
    <source>
        <dbReference type="EMBL" id="KAJ8297676.1"/>
    </source>
</evidence>
<evidence type="ECO:0000259" key="11">
    <source>
        <dbReference type="PROSITE" id="PS51181"/>
    </source>
</evidence>
<feature type="transmembrane region" description="Helical" evidence="9">
    <location>
        <begin position="43"/>
        <end position="66"/>
    </location>
</feature>
<evidence type="ECO:0000256" key="7">
    <source>
        <dbReference type="ARBA" id="ARBA00023136"/>
    </source>
</evidence>
<evidence type="ECO:0008006" key="15">
    <source>
        <dbReference type="Google" id="ProtNLM"/>
    </source>
</evidence>
<dbReference type="InterPro" id="IPR045102">
    <property type="entry name" value="PTP_VSP_TPTE"/>
</dbReference>
<gene>
    <name evidence="13" type="ORF">KUTeg_024207</name>
</gene>
<organism evidence="13 14">
    <name type="scientific">Tegillarca granosa</name>
    <name type="common">Malaysian cockle</name>
    <name type="synonym">Anadara granosa</name>
    <dbReference type="NCBI Taxonomy" id="220873"/>
    <lineage>
        <taxon>Eukaryota</taxon>
        <taxon>Metazoa</taxon>
        <taxon>Spiralia</taxon>
        <taxon>Lophotrochozoa</taxon>
        <taxon>Mollusca</taxon>
        <taxon>Bivalvia</taxon>
        <taxon>Autobranchia</taxon>
        <taxon>Pteriomorphia</taxon>
        <taxon>Arcoida</taxon>
        <taxon>Arcoidea</taxon>
        <taxon>Arcidae</taxon>
        <taxon>Tegillarca</taxon>
    </lineage>
</organism>
<dbReference type="InterPro" id="IPR014020">
    <property type="entry name" value="Tensin_C2-dom"/>
</dbReference>
<proteinExistence type="inferred from homology"/>
<evidence type="ECO:0000256" key="3">
    <source>
        <dbReference type="ARBA" id="ARBA00007881"/>
    </source>
</evidence>
<keyword evidence="4 9" id="KW-0812">Transmembrane</keyword>
<sequence length="438" mass="50752">MQLKVKNLIENLPFRLFTIILILVDATLVIVDLTVDLDEETSYIISITSRCIIAYFILEISLRIFYKGKDFFKSWMDIIDMFIVVVTFIIDFALSAYGRLGVLGRILRIVRIGRSIYIFTQQYRHVTKAARLTVSQNKRRYQKDGFDLDLCYVTERIIAMSFPSSGVRKLYRNPISEVKRFMDTKHTDHYKIYDLCRERNYDASIFHGRIERVDIDDHNVPILSDMIEFCKNVREWLSADEENVIAVHCKGGKGRTGTLICTWLKSLDYFGDRRTDLAVGNTFQGVETPSQSRFVRYYEIIKKEMGGNLPSVACLIYIIGVAKGDGKDLTIQLFLNKDRVLTCDCKNQINCKLKKVEEKDMIEVYLQNSPVLKNDVKVKFTSSSEELIKITTELVLLIPREELDNPHKRKTHKIYKENFAVELVFEDLVSDGTKDCNT</sequence>